<protein>
    <submittedName>
        <fullName evidence="2">Uncharacterized protein</fullName>
    </submittedName>
</protein>
<dbReference type="GO" id="GO:0003676">
    <property type="term" value="F:nucleic acid binding"/>
    <property type="evidence" value="ECO:0007669"/>
    <property type="project" value="InterPro"/>
</dbReference>
<dbReference type="EMBL" id="JABCRI010000019">
    <property type="protein sequence ID" value="KAF8389071.1"/>
    <property type="molecule type" value="Genomic_DNA"/>
</dbReference>
<dbReference type="Gene3D" id="1.25.40.1050">
    <property type="match status" value="1"/>
</dbReference>
<dbReference type="Pfam" id="PF03140">
    <property type="entry name" value="DUF247"/>
    <property type="match status" value="1"/>
</dbReference>
<proteinExistence type="predicted"/>
<sequence>MEGDLKMLEASGTVSERGDNASIQTENPDIRFLTSIRKTLGAVSSLSSTCSIHRVPTMLRSVNAKAYNPRVISIGPFHRGEKRLQVMEKHKWRYLRDFLGWYPHIDLEVYVRRLRDLEGRARQCYAEPIKLGSRKFVEMMLLDGFFILTLFLKIHFIRWDETSDPIYYTQWMRGAIIYDLILLENQIPFVVLEHLFEVFNQDDQCPSLLQLTYNSLRGYFLETIENSDKFSTLQVKHLLDFVRACHLLTSSIAIPQVGGSNVPGGGSGSGSGSGTNVTGGGSGSESGSNDAFVQLEELLQFFKELLLNVLRVVDSTELVFRNLIAFEQCDKSLASEILSYALLMDNLINTPKDVGLLIEDEIIENYLGENEAVSRLFNNLCKEMAIDGVAPRGKMNQQRAKRFRAAKEMADEAAGTERLRSVFESERGKIISVGAN</sequence>
<keyword evidence="3" id="KW-1185">Reference proteome</keyword>
<dbReference type="AlphaFoldDB" id="A0A835D3U9"/>
<accession>A0A835D3U9</accession>
<dbReference type="InterPro" id="IPR004158">
    <property type="entry name" value="DUF247_pln"/>
</dbReference>
<dbReference type="OMA" id="CKEMAID"/>
<gene>
    <name evidence="2" type="ORF">HHK36_025756</name>
</gene>
<evidence type="ECO:0000313" key="2">
    <source>
        <dbReference type="EMBL" id="KAF8389071.1"/>
    </source>
</evidence>
<dbReference type="PANTHER" id="PTHR31170">
    <property type="entry name" value="BNAC04G53230D PROTEIN"/>
    <property type="match status" value="1"/>
</dbReference>
<evidence type="ECO:0000256" key="1">
    <source>
        <dbReference type="SAM" id="MobiDB-lite"/>
    </source>
</evidence>
<organism evidence="2 3">
    <name type="scientific">Tetracentron sinense</name>
    <name type="common">Spur-leaf</name>
    <dbReference type="NCBI Taxonomy" id="13715"/>
    <lineage>
        <taxon>Eukaryota</taxon>
        <taxon>Viridiplantae</taxon>
        <taxon>Streptophyta</taxon>
        <taxon>Embryophyta</taxon>
        <taxon>Tracheophyta</taxon>
        <taxon>Spermatophyta</taxon>
        <taxon>Magnoliopsida</taxon>
        <taxon>Trochodendrales</taxon>
        <taxon>Trochodendraceae</taxon>
        <taxon>Tetracentron</taxon>
    </lineage>
</organism>
<dbReference type="PANTHER" id="PTHR31170:SF20">
    <property type="entry name" value="DUF247 DOMAIN PROTEIN"/>
    <property type="match status" value="1"/>
</dbReference>
<reference evidence="2 3" key="1">
    <citation type="submission" date="2020-04" db="EMBL/GenBank/DDBJ databases">
        <title>Plant Genome Project.</title>
        <authorList>
            <person name="Zhang R.-G."/>
        </authorList>
    </citation>
    <scope>NUCLEOTIDE SEQUENCE [LARGE SCALE GENOMIC DNA]</scope>
    <source>
        <strain evidence="2">YNK0</strain>
        <tissue evidence="2">Leaf</tissue>
    </source>
</reference>
<name>A0A835D3U9_TETSI</name>
<dbReference type="Proteomes" id="UP000655225">
    <property type="component" value="Unassembled WGS sequence"/>
</dbReference>
<comment type="caution">
    <text evidence="2">The sequence shown here is derived from an EMBL/GenBank/DDBJ whole genome shotgun (WGS) entry which is preliminary data.</text>
</comment>
<dbReference type="OrthoDB" id="372487at2759"/>
<dbReference type="GO" id="GO:0004527">
    <property type="term" value="F:exonuclease activity"/>
    <property type="evidence" value="ECO:0007669"/>
    <property type="project" value="InterPro"/>
</dbReference>
<feature type="region of interest" description="Disordered" evidence="1">
    <location>
        <begin position="263"/>
        <end position="285"/>
    </location>
</feature>
<evidence type="ECO:0000313" key="3">
    <source>
        <dbReference type="Proteomes" id="UP000655225"/>
    </source>
</evidence>
<feature type="compositionally biased region" description="Gly residues" evidence="1">
    <location>
        <begin position="263"/>
        <end position="284"/>
    </location>
</feature>